<dbReference type="AlphaFoldDB" id="A0A1I8PRY8"/>
<reference evidence="2" key="1">
    <citation type="submission" date="2020-05" db="UniProtKB">
        <authorList>
            <consortium name="EnsemblMetazoa"/>
        </authorList>
    </citation>
    <scope>IDENTIFICATION</scope>
    <source>
        <strain evidence="2">USDA</strain>
    </source>
</reference>
<sequence length="149" mass="17805">MRYSPYYNGQMYIETQPLWDHFTHMPNKSWHRKPFEPQHTINHWRDLEGSRMSQILAKDLSFKNWSCSRIRENACLPLYYTTGYRFIHLTKNFPAGFKCSPLPMSLAEASAERDHYCKMEREAERSERKSSKTVKKSKEVVSKSKHKKK</sequence>
<evidence type="ECO:0000256" key="1">
    <source>
        <dbReference type="SAM" id="MobiDB-lite"/>
    </source>
</evidence>
<keyword evidence="3" id="KW-1185">Reference proteome</keyword>
<organism evidence="2 3">
    <name type="scientific">Stomoxys calcitrans</name>
    <name type="common">Stable fly</name>
    <name type="synonym">Conops calcitrans</name>
    <dbReference type="NCBI Taxonomy" id="35570"/>
    <lineage>
        <taxon>Eukaryota</taxon>
        <taxon>Metazoa</taxon>
        <taxon>Ecdysozoa</taxon>
        <taxon>Arthropoda</taxon>
        <taxon>Hexapoda</taxon>
        <taxon>Insecta</taxon>
        <taxon>Pterygota</taxon>
        <taxon>Neoptera</taxon>
        <taxon>Endopterygota</taxon>
        <taxon>Diptera</taxon>
        <taxon>Brachycera</taxon>
        <taxon>Muscomorpha</taxon>
        <taxon>Muscoidea</taxon>
        <taxon>Muscidae</taxon>
        <taxon>Stomoxys</taxon>
    </lineage>
</organism>
<feature type="region of interest" description="Disordered" evidence="1">
    <location>
        <begin position="119"/>
        <end position="149"/>
    </location>
</feature>
<evidence type="ECO:0000313" key="3">
    <source>
        <dbReference type="Proteomes" id="UP000095300"/>
    </source>
</evidence>
<feature type="compositionally biased region" description="Basic and acidic residues" evidence="1">
    <location>
        <begin position="119"/>
        <end position="142"/>
    </location>
</feature>
<proteinExistence type="predicted"/>
<evidence type="ECO:0000313" key="2">
    <source>
        <dbReference type="EnsemblMetazoa" id="SCAU010526-PA"/>
    </source>
</evidence>
<dbReference type="OrthoDB" id="7991987at2759"/>
<accession>A0A1I8PRY8</accession>
<gene>
    <name evidence="2" type="primary">106081033</name>
</gene>
<dbReference type="Proteomes" id="UP000095300">
    <property type="component" value="Unassembled WGS sequence"/>
</dbReference>
<name>A0A1I8PRY8_STOCA</name>
<dbReference type="KEGG" id="scac:106081033"/>
<dbReference type="VEuPathDB" id="VectorBase:SCAU010526"/>
<protein>
    <submittedName>
        <fullName evidence="2">Uncharacterized protein</fullName>
    </submittedName>
</protein>
<dbReference type="EnsemblMetazoa" id="SCAU010526-RA">
    <property type="protein sequence ID" value="SCAU010526-PA"/>
    <property type="gene ID" value="SCAU010526"/>
</dbReference>